<dbReference type="PANTHER" id="PTHR30069">
    <property type="entry name" value="TONB-DEPENDENT OUTER MEMBRANE RECEPTOR"/>
    <property type="match status" value="1"/>
</dbReference>
<accession>A8AFL2</accession>
<dbReference type="InterPro" id="IPR012910">
    <property type="entry name" value="Plug_dom"/>
</dbReference>
<comment type="subcellular location">
    <subcellularLocation>
        <location evidence="1 10">Cell outer membrane</location>
        <topology evidence="1 10">Multi-pass membrane protein</topology>
    </subcellularLocation>
</comment>
<comment type="similarity">
    <text evidence="10 11">Belongs to the TonB-dependent receptor family.</text>
</comment>
<dbReference type="Proteomes" id="UP000008148">
    <property type="component" value="Chromosome"/>
</dbReference>
<name>A8AFL2_CITK8</name>
<dbReference type="NCBIfam" id="NF010012">
    <property type="entry name" value="PRK13486.1"/>
    <property type="match status" value="1"/>
</dbReference>
<dbReference type="InterPro" id="IPR036942">
    <property type="entry name" value="Beta-barrel_TonB_sf"/>
</dbReference>
<evidence type="ECO:0000256" key="7">
    <source>
        <dbReference type="ARBA" id="ARBA00023077"/>
    </source>
</evidence>
<evidence type="ECO:0000313" key="14">
    <source>
        <dbReference type="EMBL" id="ABV12275.1"/>
    </source>
</evidence>
<keyword evidence="9 10" id="KW-0998">Cell outer membrane</keyword>
<protein>
    <recommendedName>
        <fullName evidence="16">TonB-dependent receptor</fullName>
    </recommendedName>
</protein>
<dbReference type="GO" id="GO:0044718">
    <property type="term" value="P:siderophore transmembrane transport"/>
    <property type="evidence" value="ECO:0007669"/>
    <property type="project" value="TreeGrafter"/>
</dbReference>
<dbReference type="Gene3D" id="2.170.130.10">
    <property type="entry name" value="TonB-dependent receptor, plug domain"/>
    <property type="match status" value="1"/>
</dbReference>
<dbReference type="PROSITE" id="PS52016">
    <property type="entry name" value="TONB_DEPENDENT_REC_3"/>
    <property type="match status" value="1"/>
</dbReference>
<evidence type="ECO:0000256" key="2">
    <source>
        <dbReference type="ARBA" id="ARBA00022448"/>
    </source>
</evidence>
<keyword evidence="15" id="KW-1185">Reference proteome</keyword>
<dbReference type="InterPro" id="IPR000531">
    <property type="entry name" value="Beta-barrel_TonB"/>
</dbReference>
<dbReference type="GO" id="GO:0009279">
    <property type="term" value="C:cell outer membrane"/>
    <property type="evidence" value="ECO:0007669"/>
    <property type="project" value="UniProtKB-SubCell"/>
</dbReference>
<dbReference type="EMBL" id="CP000822">
    <property type="protein sequence ID" value="ABV12275.1"/>
    <property type="molecule type" value="Genomic_DNA"/>
</dbReference>
<reference evidence="14 15" key="1">
    <citation type="submission" date="2007-08" db="EMBL/GenBank/DDBJ databases">
        <authorList>
            <consortium name="The Citrobacter koseri Genome Sequencing Project"/>
            <person name="McClelland M."/>
            <person name="Sanderson E.K."/>
            <person name="Porwollik S."/>
            <person name="Spieth J."/>
            <person name="Clifton W.S."/>
            <person name="Latreille P."/>
            <person name="Courtney L."/>
            <person name="Wang C."/>
            <person name="Pepin K."/>
            <person name="Bhonagiri V."/>
            <person name="Nash W."/>
            <person name="Johnson M."/>
            <person name="Thiruvilangam P."/>
            <person name="Wilson R."/>
        </authorList>
    </citation>
    <scope>NUCLEOTIDE SEQUENCE [LARGE SCALE GENOMIC DNA]</scope>
    <source>
        <strain evidence="15">ATCC BAA-895 / CDC 4225-83 / SGSC4696</strain>
    </source>
</reference>
<dbReference type="InterPro" id="IPR037066">
    <property type="entry name" value="Plug_dom_sf"/>
</dbReference>
<evidence type="ECO:0000256" key="4">
    <source>
        <dbReference type="ARBA" id="ARBA00022692"/>
    </source>
</evidence>
<keyword evidence="3 10" id="KW-1134">Transmembrane beta strand</keyword>
<dbReference type="Gene3D" id="2.40.170.20">
    <property type="entry name" value="TonB-dependent receptor, beta-barrel domain"/>
    <property type="match status" value="1"/>
</dbReference>
<keyword evidence="2 10" id="KW-0813">Transport</keyword>
<evidence type="ECO:0000259" key="13">
    <source>
        <dbReference type="Pfam" id="PF07715"/>
    </source>
</evidence>
<evidence type="ECO:0000256" key="1">
    <source>
        <dbReference type="ARBA" id="ARBA00004571"/>
    </source>
</evidence>
<keyword evidence="4 10" id="KW-0812">Transmembrane</keyword>
<dbReference type="PANTHER" id="PTHR30069:SF53">
    <property type="entry name" value="COLICIN I RECEPTOR-RELATED"/>
    <property type="match status" value="1"/>
</dbReference>
<evidence type="ECO:0000313" key="15">
    <source>
        <dbReference type="Proteomes" id="UP000008148"/>
    </source>
</evidence>
<evidence type="ECO:0000256" key="5">
    <source>
        <dbReference type="ARBA" id="ARBA00022729"/>
    </source>
</evidence>
<evidence type="ECO:0000256" key="8">
    <source>
        <dbReference type="ARBA" id="ARBA00023136"/>
    </source>
</evidence>
<dbReference type="HOGENOM" id="CLU_008287_18_2_6"/>
<sequence length="720" mass="79647">MIIIFIIIFMHYLIDFDFFNKGSSIMRIKPLASLVLSCLGATSFNVFAEDVMVVTASGYEKKITNAAASVSVISQQELQTNKYNDLGDALRAVEGVDVESSTGKTGGLEISIRGMPASYTLILIDGIRQNGTSDVTPNGFSAMNTSFMPPLSAIERIEVIRGPMSTLYGSDAIGGVVNIITKKSTDKWSTAINTGVNLQESNKWGNSTTANFWSSGPLIPGSLDMQVRGSTTQRQGSSITSLSDTAETRVPYPTESQNYNIGARFDWKASANNTLWMDLDTSRQRYDNSDGQLGSLTGGYDKTLRYERNKVTLGHDTALTFGTWKSSLNWNETENKGRQLVSSALTPDQAWRAGDDRELKNTNVILNSVLLTPLGESHLLTVGGEYWDARMKDGVVLASSGEKFHQKSWATYLEDEWHILDSLAFTVGSRYEHNDVFGGHFSPRGYLVWDMTDEWTLKGGITTGYKAPSLSQLHNGISGVSGQGTINTVGNPDLKPEESTSYETGLYYDNGNGFNANITGFYTEYRNKIVSYSIDDNTSSYTNSGKARTDGVEFATSFPLWLDNLSLSLNYTYTQSKQKDGDNKGAPLSYTPKHMANARVNWQTTDDLNTWLSARYRGKAPRFTQTYDNLSAVQQKVYDDKGANLKAWTVLDMGLSYKLTKDLTLNTAVNNVLDKDFSDVKLYQSGRSSTYAGDYFQTAQSTTGYVIPGRNYWMSLNYQF</sequence>
<keyword evidence="5" id="KW-0732">Signal</keyword>
<dbReference type="InterPro" id="IPR039426">
    <property type="entry name" value="TonB-dep_rcpt-like"/>
</dbReference>
<evidence type="ECO:0000256" key="6">
    <source>
        <dbReference type="ARBA" id="ARBA00023065"/>
    </source>
</evidence>
<dbReference type="KEGG" id="cko:CKO_01134"/>
<proteinExistence type="inferred from homology"/>
<organism evidence="14 15">
    <name type="scientific">Citrobacter koseri (strain ATCC BAA-895 / CDC 4225-83 / SGSC4696)</name>
    <dbReference type="NCBI Taxonomy" id="290338"/>
    <lineage>
        <taxon>Bacteria</taxon>
        <taxon>Pseudomonadati</taxon>
        <taxon>Pseudomonadota</taxon>
        <taxon>Gammaproteobacteria</taxon>
        <taxon>Enterobacterales</taxon>
        <taxon>Enterobacteriaceae</taxon>
        <taxon>Citrobacter</taxon>
    </lineage>
</organism>
<evidence type="ECO:0000256" key="11">
    <source>
        <dbReference type="RuleBase" id="RU003357"/>
    </source>
</evidence>
<evidence type="ECO:0008006" key="16">
    <source>
        <dbReference type="Google" id="ProtNLM"/>
    </source>
</evidence>
<keyword evidence="8 10" id="KW-0472">Membrane</keyword>
<feature type="domain" description="TonB-dependent receptor plug" evidence="13">
    <location>
        <begin position="64"/>
        <end position="176"/>
    </location>
</feature>
<evidence type="ECO:0000256" key="9">
    <source>
        <dbReference type="ARBA" id="ARBA00023237"/>
    </source>
</evidence>
<evidence type="ECO:0000256" key="3">
    <source>
        <dbReference type="ARBA" id="ARBA00022452"/>
    </source>
</evidence>
<dbReference type="Pfam" id="PF07715">
    <property type="entry name" value="Plug"/>
    <property type="match status" value="1"/>
</dbReference>
<evidence type="ECO:0000259" key="12">
    <source>
        <dbReference type="Pfam" id="PF00593"/>
    </source>
</evidence>
<keyword evidence="7 11" id="KW-0798">TonB box</keyword>
<dbReference type="SUPFAM" id="SSF56935">
    <property type="entry name" value="Porins"/>
    <property type="match status" value="1"/>
</dbReference>
<evidence type="ECO:0000256" key="10">
    <source>
        <dbReference type="PROSITE-ProRule" id="PRU01360"/>
    </source>
</evidence>
<dbReference type="STRING" id="290338.CKO_01134"/>
<dbReference type="Pfam" id="PF00593">
    <property type="entry name" value="TonB_dep_Rec_b-barrel"/>
    <property type="match status" value="1"/>
</dbReference>
<gene>
    <name evidence="14" type="ordered locus">CKO_01134</name>
</gene>
<dbReference type="GO" id="GO:0015344">
    <property type="term" value="F:siderophore uptake transmembrane transporter activity"/>
    <property type="evidence" value="ECO:0007669"/>
    <property type="project" value="TreeGrafter"/>
</dbReference>
<dbReference type="CDD" id="cd01347">
    <property type="entry name" value="ligand_gated_channel"/>
    <property type="match status" value="1"/>
</dbReference>
<dbReference type="AlphaFoldDB" id="A8AFL2"/>
<feature type="domain" description="TonB-dependent receptor-like beta-barrel" evidence="12">
    <location>
        <begin position="247"/>
        <end position="672"/>
    </location>
</feature>
<keyword evidence="6" id="KW-0406">Ion transport</keyword>